<keyword evidence="7" id="KW-1185">Reference proteome</keyword>
<protein>
    <submittedName>
        <fullName evidence="6">LytTR family DNA-binding domain-containing protein</fullName>
    </submittedName>
</protein>
<dbReference type="GO" id="GO:0003677">
    <property type="term" value="F:DNA binding"/>
    <property type="evidence" value="ECO:0007669"/>
    <property type="project" value="UniProtKB-KW"/>
</dbReference>
<evidence type="ECO:0000256" key="2">
    <source>
        <dbReference type="PROSITE-ProRule" id="PRU00169"/>
    </source>
</evidence>
<gene>
    <name evidence="6" type="ORF">ABDJ40_08430</name>
</gene>
<dbReference type="SMART" id="SM00850">
    <property type="entry name" value="LytTR"/>
    <property type="match status" value="1"/>
</dbReference>
<dbReference type="InterPro" id="IPR011006">
    <property type="entry name" value="CheY-like_superfamily"/>
</dbReference>
<reference evidence="6 7" key="1">
    <citation type="submission" date="2024-05" db="EMBL/GenBank/DDBJ databases">
        <title>Roseateles sp. 2.12 16S ribosomal RNA gene Genome sequencing and assembly.</title>
        <authorList>
            <person name="Woo H."/>
        </authorList>
    </citation>
    <scope>NUCLEOTIDE SEQUENCE [LARGE SCALE GENOMIC DNA]</scope>
    <source>
        <strain evidence="6 7">2.12</strain>
    </source>
</reference>
<evidence type="ECO:0000259" key="5">
    <source>
        <dbReference type="PROSITE" id="PS50930"/>
    </source>
</evidence>
<evidence type="ECO:0000256" key="3">
    <source>
        <dbReference type="SAM" id="MobiDB-lite"/>
    </source>
</evidence>
<dbReference type="SUPFAM" id="SSF52172">
    <property type="entry name" value="CheY-like"/>
    <property type="match status" value="1"/>
</dbReference>
<dbReference type="Gene3D" id="3.40.50.2300">
    <property type="match status" value="1"/>
</dbReference>
<name>A0ABV0GCL5_9BURK</name>
<dbReference type="Pfam" id="PF04397">
    <property type="entry name" value="LytTR"/>
    <property type="match status" value="1"/>
</dbReference>
<dbReference type="PANTHER" id="PTHR48111">
    <property type="entry name" value="REGULATOR OF RPOS"/>
    <property type="match status" value="1"/>
</dbReference>
<dbReference type="InterPro" id="IPR007492">
    <property type="entry name" value="LytTR_DNA-bd_dom"/>
</dbReference>
<dbReference type="EMBL" id="JBDPZC010000003">
    <property type="protein sequence ID" value="MEO3712792.1"/>
    <property type="molecule type" value="Genomic_DNA"/>
</dbReference>
<dbReference type="Proteomes" id="UP001462640">
    <property type="component" value="Unassembled WGS sequence"/>
</dbReference>
<feature type="domain" description="HTH LytTR-type" evidence="5">
    <location>
        <begin position="154"/>
        <end position="223"/>
    </location>
</feature>
<evidence type="ECO:0000256" key="1">
    <source>
        <dbReference type="ARBA" id="ARBA00023125"/>
    </source>
</evidence>
<accession>A0ABV0GCL5</accession>
<evidence type="ECO:0000259" key="4">
    <source>
        <dbReference type="PROSITE" id="PS50110"/>
    </source>
</evidence>
<evidence type="ECO:0000313" key="7">
    <source>
        <dbReference type="Proteomes" id="UP001462640"/>
    </source>
</evidence>
<feature type="domain" description="Response regulatory" evidence="4">
    <location>
        <begin position="10"/>
        <end position="126"/>
    </location>
</feature>
<dbReference type="Gene3D" id="2.40.50.1020">
    <property type="entry name" value="LytTr DNA-binding domain"/>
    <property type="match status" value="1"/>
</dbReference>
<proteinExistence type="predicted"/>
<organism evidence="6 7">
    <name type="scientific">Roseateles flavus</name>
    <dbReference type="NCBI Taxonomy" id="3149041"/>
    <lineage>
        <taxon>Bacteria</taxon>
        <taxon>Pseudomonadati</taxon>
        <taxon>Pseudomonadota</taxon>
        <taxon>Betaproteobacteria</taxon>
        <taxon>Burkholderiales</taxon>
        <taxon>Sphaerotilaceae</taxon>
        <taxon>Roseateles</taxon>
    </lineage>
</organism>
<feature type="modified residue" description="4-aspartylphosphate" evidence="2">
    <location>
        <position position="63"/>
    </location>
</feature>
<sequence length="281" mass="30806">MTQTGETPLRTLIVDDEPLARLRLRGLLEGLAGLPVRVLGEAGSSAQALVWLKEHACDLVFLDIQMPGPDGLQLAQSLEALPQRPIVIFVTAHAGHALRAFEIEALDYLTKPVRRERLASAVERARARLHERLAAATWQSTQAETEALPEGEFLTITERGRLIRVPLVEVLFFKAELKYLTVRTATQSYIMEGSLTELEQRLGERFLRIHRNALVARKALRELGRHLAQPPAGEADGESGGESGEGWAVRVAPVDEWLSVSRRQVAAVREALAGSPAGGGR</sequence>
<dbReference type="PROSITE" id="PS50110">
    <property type="entry name" value="RESPONSE_REGULATORY"/>
    <property type="match status" value="1"/>
</dbReference>
<keyword evidence="2" id="KW-0597">Phosphoprotein</keyword>
<dbReference type="Pfam" id="PF00072">
    <property type="entry name" value="Response_reg"/>
    <property type="match status" value="1"/>
</dbReference>
<evidence type="ECO:0000313" key="6">
    <source>
        <dbReference type="EMBL" id="MEO3712792.1"/>
    </source>
</evidence>
<dbReference type="SMART" id="SM00448">
    <property type="entry name" value="REC"/>
    <property type="match status" value="1"/>
</dbReference>
<dbReference type="RefSeq" id="WP_347608720.1">
    <property type="nucleotide sequence ID" value="NZ_JBDPZC010000003.1"/>
</dbReference>
<comment type="caution">
    <text evidence="6">The sequence shown here is derived from an EMBL/GenBank/DDBJ whole genome shotgun (WGS) entry which is preliminary data.</text>
</comment>
<keyword evidence="1 6" id="KW-0238">DNA-binding</keyword>
<dbReference type="InterPro" id="IPR001789">
    <property type="entry name" value="Sig_transdc_resp-reg_receiver"/>
</dbReference>
<dbReference type="PANTHER" id="PTHR48111:SF3">
    <property type="entry name" value="TRANSCRIPTIONAL REGULATORY PROTEIN BTSR"/>
    <property type="match status" value="1"/>
</dbReference>
<dbReference type="PROSITE" id="PS50930">
    <property type="entry name" value="HTH_LYTTR"/>
    <property type="match status" value="1"/>
</dbReference>
<dbReference type="InterPro" id="IPR039420">
    <property type="entry name" value="WalR-like"/>
</dbReference>
<feature type="region of interest" description="Disordered" evidence="3">
    <location>
        <begin position="226"/>
        <end position="245"/>
    </location>
</feature>